<evidence type="ECO:0000313" key="1">
    <source>
        <dbReference type="EMBL" id="CAB4130548.1"/>
    </source>
</evidence>
<organism evidence="1">
    <name type="scientific">uncultured Caudovirales phage</name>
    <dbReference type="NCBI Taxonomy" id="2100421"/>
    <lineage>
        <taxon>Viruses</taxon>
        <taxon>Duplodnaviria</taxon>
        <taxon>Heunggongvirae</taxon>
        <taxon>Uroviricota</taxon>
        <taxon>Caudoviricetes</taxon>
        <taxon>Peduoviridae</taxon>
        <taxon>Maltschvirus</taxon>
        <taxon>Maltschvirus maltsch</taxon>
    </lineage>
</organism>
<gene>
    <name evidence="1" type="ORF">UFOVP129_4</name>
</gene>
<protein>
    <submittedName>
        <fullName evidence="1">Uncharacterized protein</fullName>
    </submittedName>
</protein>
<proteinExistence type="predicted"/>
<reference evidence="1" key="1">
    <citation type="submission" date="2020-04" db="EMBL/GenBank/DDBJ databases">
        <authorList>
            <person name="Chiriac C."/>
            <person name="Salcher M."/>
            <person name="Ghai R."/>
            <person name="Kavagutti S V."/>
        </authorList>
    </citation>
    <scope>NUCLEOTIDE SEQUENCE</scope>
</reference>
<dbReference type="EMBL" id="LR796245">
    <property type="protein sequence ID" value="CAB4130548.1"/>
    <property type="molecule type" value="Genomic_DNA"/>
</dbReference>
<name>A0A6J5L7H6_9CAUD</name>
<sequence>MTPIEQRLYDLNITPTEPLINLIKNMMAIGYATACMGLSTTTLDDLQAQWFEEKKEGNGSN</sequence>
<accession>A0A6J5L7H6</accession>